<gene>
    <name evidence="7" type="ORF">Pth03_46480</name>
</gene>
<evidence type="ECO:0000259" key="6">
    <source>
        <dbReference type="Pfam" id="PF07291"/>
    </source>
</evidence>
<sequence length="270" mass="28897">MLSTIAAASLPILVVMLLLGGLAKLFTARSDAEPGGLVRLGPAVLVPERFRTPAMIVCAFGEFMLVGVLLLVDAGVIRWLPVAFFAVSTYVLLDLRRRRPDAGCGCFGEVSSAPIGLRSITRAMVLAAMAVLVAVEGTGVSTTLAAWSWTTTVWLGGGVALLLALSPEVGESFARLRYRAPCEQRPLPAGRALSRLQASAAWRSHAPTLTSDEPADMWRELCWRFFVFPAQNGTDVVFAVYLSGRRPAVKAAVVSPDGRPVPPLRESMHV</sequence>
<keyword evidence="3 5" id="KW-1133">Transmembrane helix</keyword>
<comment type="caution">
    <text evidence="7">The sequence shown here is derived from an EMBL/GenBank/DDBJ whole genome shotgun (WGS) entry which is preliminary data.</text>
</comment>
<accession>A0A8J3V1Z8</accession>
<evidence type="ECO:0000256" key="4">
    <source>
        <dbReference type="ARBA" id="ARBA00023136"/>
    </source>
</evidence>
<evidence type="ECO:0000256" key="3">
    <source>
        <dbReference type="ARBA" id="ARBA00022989"/>
    </source>
</evidence>
<keyword evidence="2 5" id="KW-0812">Transmembrane</keyword>
<dbReference type="InterPro" id="IPR009908">
    <property type="entry name" value="Methylamine_util_MauE"/>
</dbReference>
<evidence type="ECO:0000313" key="7">
    <source>
        <dbReference type="EMBL" id="GII56259.1"/>
    </source>
</evidence>
<protein>
    <recommendedName>
        <fullName evidence="6">Methylamine utilisation protein MauE domain-containing protein</fullName>
    </recommendedName>
</protein>
<proteinExistence type="predicted"/>
<organism evidence="7 8">
    <name type="scientific">Planotetraspora thailandica</name>
    <dbReference type="NCBI Taxonomy" id="487172"/>
    <lineage>
        <taxon>Bacteria</taxon>
        <taxon>Bacillati</taxon>
        <taxon>Actinomycetota</taxon>
        <taxon>Actinomycetes</taxon>
        <taxon>Streptosporangiales</taxon>
        <taxon>Streptosporangiaceae</taxon>
        <taxon>Planotetraspora</taxon>
    </lineage>
</organism>
<feature type="transmembrane region" description="Helical" evidence="5">
    <location>
        <begin position="50"/>
        <end position="70"/>
    </location>
</feature>
<dbReference type="RefSeq" id="WP_203946406.1">
    <property type="nucleotide sequence ID" value="NZ_BOOR01000034.1"/>
</dbReference>
<reference evidence="7" key="1">
    <citation type="submission" date="2021-01" db="EMBL/GenBank/DDBJ databases">
        <title>Whole genome shotgun sequence of Planotetraspora thailandica NBRC 104271.</title>
        <authorList>
            <person name="Komaki H."/>
            <person name="Tamura T."/>
        </authorList>
    </citation>
    <scope>NUCLEOTIDE SEQUENCE</scope>
    <source>
        <strain evidence="7">NBRC 104271</strain>
    </source>
</reference>
<dbReference type="GO" id="GO:0030416">
    <property type="term" value="P:methylamine metabolic process"/>
    <property type="evidence" value="ECO:0007669"/>
    <property type="project" value="InterPro"/>
</dbReference>
<dbReference type="Proteomes" id="UP000605992">
    <property type="component" value="Unassembled WGS sequence"/>
</dbReference>
<feature type="transmembrane region" description="Helical" evidence="5">
    <location>
        <begin position="76"/>
        <end position="93"/>
    </location>
</feature>
<feature type="domain" description="Methylamine utilisation protein MauE" evidence="6">
    <location>
        <begin position="5"/>
        <end position="134"/>
    </location>
</feature>
<evidence type="ECO:0000256" key="1">
    <source>
        <dbReference type="ARBA" id="ARBA00004141"/>
    </source>
</evidence>
<keyword evidence="8" id="KW-1185">Reference proteome</keyword>
<dbReference type="Pfam" id="PF07291">
    <property type="entry name" value="MauE"/>
    <property type="match status" value="1"/>
</dbReference>
<evidence type="ECO:0000256" key="2">
    <source>
        <dbReference type="ARBA" id="ARBA00022692"/>
    </source>
</evidence>
<dbReference type="EMBL" id="BOOR01000034">
    <property type="protein sequence ID" value="GII56259.1"/>
    <property type="molecule type" value="Genomic_DNA"/>
</dbReference>
<evidence type="ECO:0000313" key="8">
    <source>
        <dbReference type="Proteomes" id="UP000605992"/>
    </source>
</evidence>
<keyword evidence="4 5" id="KW-0472">Membrane</keyword>
<name>A0A8J3V1Z8_9ACTN</name>
<evidence type="ECO:0000256" key="5">
    <source>
        <dbReference type="SAM" id="Phobius"/>
    </source>
</evidence>
<feature type="transmembrane region" description="Helical" evidence="5">
    <location>
        <begin position="125"/>
        <end position="147"/>
    </location>
</feature>
<feature type="transmembrane region" description="Helical" evidence="5">
    <location>
        <begin position="153"/>
        <end position="170"/>
    </location>
</feature>
<comment type="subcellular location">
    <subcellularLocation>
        <location evidence="1">Membrane</location>
        <topology evidence="1">Multi-pass membrane protein</topology>
    </subcellularLocation>
</comment>
<dbReference type="GO" id="GO:0016020">
    <property type="term" value="C:membrane"/>
    <property type="evidence" value="ECO:0007669"/>
    <property type="project" value="UniProtKB-SubCell"/>
</dbReference>
<dbReference type="AlphaFoldDB" id="A0A8J3V1Z8"/>
<feature type="transmembrane region" description="Helical" evidence="5">
    <location>
        <begin position="6"/>
        <end position="29"/>
    </location>
</feature>